<protein>
    <submittedName>
        <fullName evidence="14">DUF1211 domain-containing protein</fullName>
    </submittedName>
</protein>
<evidence type="ECO:0000256" key="5">
    <source>
        <dbReference type="ARBA" id="ARBA00022692"/>
    </source>
</evidence>
<dbReference type="PANTHER" id="PTHR31462:SF5">
    <property type="entry name" value="ENDOSOMAL_LYSOSOMAL PROTON CHANNEL TMEM175"/>
    <property type="match status" value="1"/>
</dbReference>
<evidence type="ECO:0000256" key="6">
    <source>
        <dbReference type="ARBA" id="ARBA00022826"/>
    </source>
</evidence>
<keyword evidence="3" id="KW-0813">Transport</keyword>
<keyword evidence="8 13" id="KW-1133">Transmembrane helix</keyword>
<keyword evidence="15" id="KW-1185">Reference proteome</keyword>
<feature type="transmembrane region" description="Helical" evidence="13">
    <location>
        <begin position="92"/>
        <end position="113"/>
    </location>
</feature>
<dbReference type="Pfam" id="PF06736">
    <property type="entry name" value="TMEM175"/>
    <property type="match status" value="1"/>
</dbReference>
<comment type="similarity">
    <text evidence="2">Belongs to the TMEM175 family.</text>
</comment>
<dbReference type="Proteomes" id="UP001519654">
    <property type="component" value="Unassembled WGS sequence"/>
</dbReference>
<name>A0ABS5YUY3_9ACTN</name>
<evidence type="ECO:0000256" key="11">
    <source>
        <dbReference type="ARBA" id="ARBA00023303"/>
    </source>
</evidence>
<evidence type="ECO:0000313" key="14">
    <source>
        <dbReference type="EMBL" id="MBU2667257.1"/>
    </source>
</evidence>
<dbReference type="PANTHER" id="PTHR31462">
    <property type="entry name" value="ENDOSOMAL/LYSOSOMAL POTASSIUM CHANNEL TMEM175"/>
    <property type="match status" value="1"/>
</dbReference>
<keyword evidence="7" id="KW-0630">Potassium</keyword>
<dbReference type="InterPro" id="IPR010617">
    <property type="entry name" value="TMEM175-like"/>
</dbReference>
<evidence type="ECO:0000256" key="10">
    <source>
        <dbReference type="ARBA" id="ARBA00023136"/>
    </source>
</evidence>
<sequence length="216" mass="23396">MTESNPRLGAERMTFFSDAAAAIALTLLILPLVELVPEAVARDERPAEVITGNSVPIGSFLLSFFVIWRIWSVHHRMFNGIETIDNRVVRLNSLWLLCVVALPFAAEMVGAYGAERVVIALYIGVLLASSITLTLLALALRRTDPAATTDRGGFEQLIGNAVCLTLAFVIALAVPGAGYWPLALLLVDGPILAVLRRRQSKFSSPVRVRLSSKKSG</sequence>
<evidence type="ECO:0000256" key="1">
    <source>
        <dbReference type="ARBA" id="ARBA00004141"/>
    </source>
</evidence>
<comment type="caution">
    <text evidence="14">The sequence shown here is derived from an EMBL/GenBank/DDBJ whole genome shotgun (WGS) entry which is preliminary data.</text>
</comment>
<feature type="transmembrane region" description="Helical" evidence="13">
    <location>
        <begin position="51"/>
        <end position="71"/>
    </location>
</feature>
<feature type="transmembrane region" description="Helical" evidence="13">
    <location>
        <begin position="119"/>
        <end position="140"/>
    </location>
</feature>
<comment type="subcellular location">
    <subcellularLocation>
        <location evidence="1">Membrane</location>
        <topology evidence="1">Multi-pass membrane protein</topology>
    </subcellularLocation>
</comment>
<keyword evidence="10 13" id="KW-0472">Membrane</keyword>
<evidence type="ECO:0000256" key="4">
    <source>
        <dbReference type="ARBA" id="ARBA00022538"/>
    </source>
</evidence>
<keyword evidence="11" id="KW-0407">Ion channel</keyword>
<evidence type="ECO:0000256" key="2">
    <source>
        <dbReference type="ARBA" id="ARBA00006920"/>
    </source>
</evidence>
<organism evidence="14 15">
    <name type="scientific">Paractinoplanes bogorensis</name>
    <dbReference type="NCBI Taxonomy" id="1610840"/>
    <lineage>
        <taxon>Bacteria</taxon>
        <taxon>Bacillati</taxon>
        <taxon>Actinomycetota</taxon>
        <taxon>Actinomycetes</taxon>
        <taxon>Micromonosporales</taxon>
        <taxon>Micromonosporaceae</taxon>
        <taxon>Paractinoplanes</taxon>
    </lineage>
</organism>
<comment type="catalytic activity">
    <reaction evidence="12">
        <text>K(+)(in) = K(+)(out)</text>
        <dbReference type="Rhea" id="RHEA:29463"/>
        <dbReference type="ChEBI" id="CHEBI:29103"/>
    </reaction>
</comment>
<dbReference type="EMBL" id="JAHKKG010000008">
    <property type="protein sequence ID" value="MBU2667257.1"/>
    <property type="molecule type" value="Genomic_DNA"/>
</dbReference>
<accession>A0ABS5YUY3</accession>
<keyword evidence="6" id="KW-0631">Potassium channel</keyword>
<evidence type="ECO:0000256" key="13">
    <source>
        <dbReference type="SAM" id="Phobius"/>
    </source>
</evidence>
<feature type="transmembrane region" description="Helical" evidence="13">
    <location>
        <begin position="152"/>
        <end position="172"/>
    </location>
</feature>
<gene>
    <name evidence="14" type="ORF">KOI35_27480</name>
</gene>
<evidence type="ECO:0000256" key="7">
    <source>
        <dbReference type="ARBA" id="ARBA00022958"/>
    </source>
</evidence>
<keyword evidence="9" id="KW-0406">Ion transport</keyword>
<evidence type="ECO:0000256" key="8">
    <source>
        <dbReference type="ARBA" id="ARBA00022989"/>
    </source>
</evidence>
<keyword evidence="5 13" id="KW-0812">Transmembrane</keyword>
<dbReference type="RefSeq" id="WP_215791505.1">
    <property type="nucleotide sequence ID" value="NZ_JAHKKG010000008.1"/>
</dbReference>
<proteinExistence type="inferred from homology"/>
<keyword evidence="4" id="KW-0633">Potassium transport</keyword>
<reference evidence="14 15" key="1">
    <citation type="submission" date="2021-06" db="EMBL/GenBank/DDBJ databases">
        <title>Actinoplanes lichenicola sp. nov., and Actinoplanes ovalisporus sp. nov., isolated from lichen in Thailand.</title>
        <authorList>
            <person name="Saeng-In P."/>
            <person name="Kanchanasin P."/>
            <person name="Yuki M."/>
            <person name="Kudo T."/>
            <person name="Ohkuma M."/>
            <person name="Phongsopitanun W."/>
            <person name="Tanasupawat S."/>
        </authorList>
    </citation>
    <scope>NUCLEOTIDE SEQUENCE [LARGE SCALE GENOMIC DNA]</scope>
    <source>
        <strain evidence="14 15">NBRC 110975</strain>
    </source>
</reference>
<evidence type="ECO:0000256" key="12">
    <source>
        <dbReference type="ARBA" id="ARBA00034430"/>
    </source>
</evidence>
<evidence type="ECO:0000256" key="3">
    <source>
        <dbReference type="ARBA" id="ARBA00022448"/>
    </source>
</evidence>
<evidence type="ECO:0000256" key="9">
    <source>
        <dbReference type="ARBA" id="ARBA00023065"/>
    </source>
</evidence>
<evidence type="ECO:0000313" key="15">
    <source>
        <dbReference type="Proteomes" id="UP001519654"/>
    </source>
</evidence>